<sequence length="193" mass="19859">MKKRIGLHGAIALWMGIAATSAQAAEVAAAPCVTHAEASSLVIVAAPELIKAAGTACAQVLPQTALIRQTTGPYIGGFQAEAERAWPMAKAGINKIIAATDKGGAAPETHKLVAAMLDSDQIRPMLFAMIAPAVAKSIKPGDCAAIDHMMTQLAPLPPANLAEIIVTILELDSASKTAKGKPDNLPICPMVKP</sequence>
<accession>A0ABU9Y6S8</accession>
<dbReference type="EMBL" id="JBDIME010000018">
    <property type="protein sequence ID" value="MEN2791497.1"/>
    <property type="molecule type" value="Genomic_DNA"/>
</dbReference>
<protein>
    <submittedName>
        <fullName evidence="2">Uncharacterized protein</fullName>
    </submittedName>
</protein>
<feature type="chain" id="PRO_5046985757" evidence="1">
    <location>
        <begin position="25"/>
        <end position="193"/>
    </location>
</feature>
<evidence type="ECO:0000256" key="1">
    <source>
        <dbReference type="SAM" id="SignalP"/>
    </source>
</evidence>
<dbReference type="RefSeq" id="WP_343892494.1">
    <property type="nucleotide sequence ID" value="NZ_BAAAEH010000060.1"/>
</dbReference>
<evidence type="ECO:0000313" key="2">
    <source>
        <dbReference type="EMBL" id="MEN2791497.1"/>
    </source>
</evidence>
<gene>
    <name evidence="2" type="ORF">ABC974_17815</name>
</gene>
<proteinExistence type="predicted"/>
<organism evidence="2 3">
    <name type="scientific">Sphingomonas oligophenolica</name>
    <dbReference type="NCBI Taxonomy" id="301154"/>
    <lineage>
        <taxon>Bacteria</taxon>
        <taxon>Pseudomonadati</taxon>
        <taxon>Pseudomonadota</taxon>
        <taxon>Alphaproteobacteria</taxon>
        <taxon>Sphingomonadales</taxon>
        <taxon>Sphingomonadaceae</taxon>
        <taxon>Sphingomonas</taxon>
    </lineage>
</organism>
<dbReference type="Proteomes" id="UP001419910">
    <property type="component" value="Unassembled WGS sequence"/>
</dbReference>
<feature type="signal peptide" evidence="1">
    <location>
        <begin position="1"/>
        <end position="24"/>
    </location>
</feature>
<keyword evidence="1" id="KW-0732">Signal</keyword>
<comment type="caution">
    <text evidence="2">The sequence shown here is derived from an EMBL/GenBank/DDBJ whole genome shotgun (WGS) entry which is preliminary data.</text>
</comment>
<reference evidence="2 3" key="1">
    <citation type="submission" date="2024-05" db="EMBL/GenBank/DDBJ databases">
        <authorList>
            <person name="Liu Q."/>
            <person name="Xin Y.-H."/>
        </authorList>
    </citation>
    <scope>NUCLEOTIDE SEQUENCE [LARGE SCALE GENOMIC DNA]</scope>
    <source>
        <strain evidence="2 3">CGMCC 1.10181</strain>
    </source>
</reference>
<keyword evidence="3" id="KW-1185">Reference proteome</keyword>
<evidence type="ECO:0000313" key="3">
    <source>
        <dbReference type="Proteomes" id="UP001419910"/>
    </source>
</evidence>
<name>A0ABU9Y6S8_9SPHN</name>